<protein>
    <submittedName>
        <fullName evidence="1">Uncharacterized protein</fullName>
    </submittedName>
</protein>
<evidence type="ECO:0000313" key="1">
    <source>
        <dbReference type="EMBL" id="MEQ2263956.1"/>
    </source>
</evidence>
<reference evidence="1 2" key="1">
    <citation type="submission" date="2021-06" db="EMBL/GenBank/DDBJ databases">
        <authorList>
            <person name="Palmer J.M."/>
        </authorList>
    </citation>
    <scope>NUCLEOTIDE SEQUENCE [LARGE SCALE GENOMIC DNA]</scope>
    <source>
        <strain evidence="1 2">XR_2019</strain>
        <tissue evidence="1">Muscle</tissue>
    </source>
</reference>
<dbReference type="Proteomes" id="UP001444071">
    <property type="component" value="Unassembled WGS sequence"/>
</dbReference>
<dbReference type="Gene3D" id="2.40.50.140">
    <property type="entry name" value="Nucleic acid-binding proteins"/>
    <property type="match status" value="1"/>
</dbReference>
<dbReference type="InterPro" id="IPR012340">
    <property type="entry name" value="NA-bd_OB-fold"/>
</dbReference>
<evidence type="ECO:0000313" key="2">
    <source>
        <dbReference type="Proteomes" id="UP001444071"/>
    </source>
</evidence>
<dbReference type="EMBL" id="JAHRIM010025268">
    <property type="protein sequence ID" value="MEQ2263956.1"/>
    <property type="molecule type" value="Genomic_DNA"/>
</dbReference>
<name>A0ABV0W399_9TELE</name>
<gene>
    <name evidence="1" type="ORF">XENORESO_016044</name>
</gene>
<keyword evidence="2" id="KW-1185">Reference proteome</keyword>
<feature type="non-terminal residue" evidence="1">
    <location>
        <position position="1"/>
    </location>
</feature>
<feature type="non-terminal residue" evidence="1">
    <location>
        <position position="130"/>
    </location>
</feature>
<sequence length="130" mass="14857">AERWAQKRYVTYIPEVLCFPPEFTDRFISLSLLNMSMLPPAAVFRLPWEVNSVKEGESVRTFGRLVSYQPDESRATLAAQHASKEHHVFVQTQFVEPFNPIIGAQYLVLGETENYEGKGPLSDVSWSCYL</sequence>
<dbReference type="InterPro" id="IPR029146">
    <property type="entry name" value="Ten1_animal_plant"/>
</dbReference>
<comment type="caution">
    <text evidence="1">The sequence shown here is derived from an EMBL/GenBank/DDBJ whole genome shotgun (WGS) entry which is preliminary data.</text>
</comment>
<proteinExistence type="predicted"/>
<organism evidence="1 2">
    <name type="scientific">Xenotaenia resolanae</name>
    <dbReference type="NCBI Taxonomy" id="208358"/>
    <lineage>
        <taxon>Eukaryota</taxon>
        <taxon>Metazoa</taxon>
        <taxon>Chordata</taxon>
        <taxon>Craniata</taxon>
        <taxon>Vertebrata</taxon>
        <taxon>Euteleostomi</taxon>
        <taxon>Actinopterygii</taxon>
        <taxon>Neopterygii</taxon>
        <taxon>Teleostei</taxon>
        <taxon>Neoteleostei</taxon>
        <taxon>Acanthomorphata</taxon>
        <taxon>Ovalentaria</taxon>
        <taxon>Atherinomorphae</taxon>
        <taxon>Cyprinodontiformes</taxon>
        <taxon>Goodeidae</taxon>
        <taxon>Xenotaenia</taxon>
    </lineage>
</organism>
<accession>A0ABV0W399</accession>
<dbReference type="PANTHER" id="PTHR33905:SF1">
    <property type="entry name" value="CST COMPLEX SUBUNIT TEN1"/>
    <property type="match status" value="1"/>
</dbReference>
<dbReference type="PANTHER" id="PTHR33905">
    <property type="entry name" value="CST COMPLEX SUBUNIT TEN1"/>
    <property type="match status" value="1"/>
</dbReference>
<dbReference type="Pfam" id="PF15490">
    <property type="entry name" value="Ten1_2"/>
    <property type="match status" value="1"/>
</dbReference>